<dbReference type="Ensembl" id="ENSMMST00000014455.1">
    <property type="protein sequence ID" value="ENSMMSP00000013078.1"/>
    <property type="gene ID" value="ENSMMSG00000010031.1"/>
</dbReference>
<name>A0A8C6D9K3_MOSMO</name>
<organism evidence="1 2">
    <name type="scientific">Moschus moschiferus</name>
    <name type="common">Siberian musk deer</name>
    <name type="synonym">Moschus sibiricus</name>
    <dbReference type="NCBI Taxonomy" id="68415"/>
    <lineage>
        <taxon>Eukaryota</taxon>
        <taxon>Metazoa</taxon>
        <taxon>Chordata</taxon>
        <taxon>Craniata</taxon>
        <taxon>Vertebrata</taxon>
        <taxon>Euteleostomi</taxon>
        <taxon>Mammalia</taxon>
        <taxon>Eutheria</taxon>
        <taxon>Laurasiatheria</taxon>
        <taxon>Artiodactyla</taxon>
        <taxon>Ruminantia</taxon>
        <taxon>Pecora</taxon>
        <taxon>Moschidae</taxon>
        <taxon>Moschus</taxon>
    </lineage>
</organism>
<dbReference type="AlphaFoldDB" id="A0A8C6D9K3"/>
<reference evidence="1" key="1">
    <citation type="submission" date="2025-08" db="UniProtKB">
        <authorList>
            <consortium name="Ensembl"/>
        </authorList>
    </citation>
    <scope>IDENTIFICATION</scope>
</reference>
<dbReference type="Pfam" id="PF15088">
    <property type="entry name" value="NADH_dh_m_C1"/>
    <property type="match status" value="1"/>
</dbReference>
<dbReference type="GeneTree" id="ENSGT01140000284586"/>
<dbReference type="GO" id="GO:0045271">
    <property type="term" value="C:respiratory chain complex I"/>
    <property type="evidence" value="ECO:0007669"/>
    <property type="project" value="InterPro"/>
</dbReference>
<proteinExistence type="predicted"/>
<dbReference type="InterPro" id="IPR026192">
    <property type="entry name" value="NDUFC1"/>
</dbReference>
<evidence type="ECO:0000313" key="1">
    <source>
        <dbReference type="Ensembl" id="ENSMMSP00000013078.1"/>
    </source>
</evidence>
<sequence length="96" mass="11184">MNHSTPGLPVHHQLPEFTQTHVHRVGDVIQPSNPLLSPSPPKVKLTLRTTIFLWIKQHNEDLSKYKRRNGVEQTSKILTQWLQEFLCVHQSLELQM</sequence>
<accession>A0A8C6D9K3</accession>
<dbReference type="Proteomes" id="UP000694544">
    <property type="component" value="Unplaced"/>
</dbReference>
<keyword evidence="2" id="KW-1185">Reference proteome</keyword>
<evidence type="ECO:0000313" key="2">
    <source>
        <dbReference type="Proteomes" id="UP000694544"/>
    </source>
</evidence>
<reference evidence="1" key="2">
    <citation type="submission" date="2025-09" db="UniProtKB">
        <authorList>
            <consortium name="Ensembl"/>
        </authorList>
    </citation>
    <scope>IDENTIFICATION</scope>
</reference>
<protein>
    <submittedName>
        <fullName evidence="1">Uncharacterized protein</fullName>
    </submittedName>
</protein>
<dbReference type="GO" id="GO:0005739">
    <property type="term" value="C:mitochondrion"/>
    <property type="evidence" value="ECO:0007669"/>
    <property type="project" value="InterPro"/>
</dbReference>